<reference evidence="1" key="1">
    <citation type="journal article" date="2021" name="Proc. Natl. Acad. Sci. U.S.A.">
        <title>A Catalog of Tens of Thousands of Viruses from Human Metagenomes Reveals Hidden Associations with Chronic Diseases.</title>
        <authorList>
            <person name="Tisza M.J."/>
            <person name="Buck C.B."/>
        </authorList>
    </citation>
    <scope>NUCLEOTIDE SEQUENCE</scope>
    <source>
        <strain evidence="1">CtYsL76</strain>
    </source>
</reference>
<organism evidence="1">
    <name type="scientific">CrAss-like virus sp. ctYsL76</name>
    <dbReference type="NCBI Taxonomy" id="2826826"/>
    <lineage>
        <taxon>Viruses</taxon>
        <taxon>Duplodnaviria</taxon>
        <taxon>Heunggongvirae</taxon>
        <taxon>Uroviricota</taxon>
        <taxon>Caudoviricetes</taxon>
        <taxon>Crassvirales</taxon>
    </lineage>
</organism>
<accession>A0A8S5QLI2</accession>
<name>A0A8S5QLI2_9CAUD</name>
<dbReference type="EMBL" id="BK015689">
    <property type="protein sequence ID" value="DAE20118.1"/>
    <property type="molecule type" value="Genomic_DNA"/>
</dbReference>
<evidence type="ECO:0000313" key="1">
    <source>
        <dbReference type="EMBL" id="DAE20118.1"/>
    </source>
</evidence>
<protein>
    <submittedName>
        <fullName evidence="1">PhyR sigma-like domain, NepR anti transduction, response regulator, sigma</fullName>
    </submittedName>
</protein>
<sequence>MRKNNLNLEQIKQEATTLELQIINLYFQRISRKEISNKLSINTGKISTTVYKYGLTRFRSRNKYTINLNNLNVNNNQI</sequence>
<proteinExistence type="predicted"/>